<evidence type="ECO:0000313" key="2">
    <source>
        <dbReference type="Proteomes" id="UP000054928"/>
    </source>
</evidence>
<protein>
    <submittedName>
        <fullName evidence="1">Uncharacterized protein</fullName>
    </submittedName>
</protein>
<keyword evidence="2" id="KW-1185">Reference proteome</keyword>
<accession>A0A0P1B4N1</accession>
<dbReference type="RefSeq" id="XP_024586128.1">
    <property type="nucleotide sequence ID" value="XM_024720983.1"/>
</dbReference>
<dbReference type="Proteomes" id="UP000054928">
    <property type="component" value="Unassembled WGS sequence"/>
</dbReference>
<sequence>MARKISVRAANMWRFEMTVVTVTAHEGSPPPLLQLDITPGKEMQSTTTHVILSISTSE</sequence>
<dbReference type="EMBL" id="CCYD01003090">
    <property type="protein sequence ID" value="CEG49759.1"/>
    <property type="molecule type" value="Genomic_DNA"/>
</dbReference>
<proteinExistence type="predicted"/>
<organism evidence="1 2">
    <name type="scientific">Plasmopara halstedii</name>
    <name type="common">Downy mildew of sunflower</name>
    <dbReference type="NCBI Taxonomy" id="4781"/>
    <lineage>
        <taxon>Eukaryota</taxon>
        <taxon>Sar</taxon>
        <taxon>Stramenopiles</taxon>
        <taxon>Oomycota</taxon>
        <taxon>Peronosporomycetes</taxon>
        <taxon>Peronosporales</taxon>
        <taxon>Peronosporaceae</taxon>
        <taxon>Plasmopara</taxon>
    </lineage>
</organism>
<reference evidence="2" key="1">
    <citation type="submission" date="2014-09" db="EMBL/GenBank/DDBJ databases">
        <authorList>
            <person name="Sharma Rahul"/>
            <person name="Thines Marco"/>
        </authorList>
    </citation>
    <scope>NUCLEOTIDE SEQUENCE [LARGE SCALE GENOMIC DNA]</scope>
</reference>
<dbReference type="AlphaFoldDB" id="A0A0P1B4N1"/>
<dbReference type="GeneID" id="36402560"/>
<evidence type="ECO:0000313" key="1">
    <source>
        <dbReference type="EMBL" id="CEG49759.1"/>
    </source>
</evidence>
<name>A0A0P1B4N1_PLAHL</name>